<sequence length="180" mass="19891">MTANLQSLSATVSTSIDGSKPERPDQNPDEYSIDLNDILEEFESGAIEDDVIQISEPSHNNSQQLAVSLRSPRSKSPTAICLDLSEGPQQLSETPSRAESISERVSSLAQEIPSIWSFDYQMGTDPYTRALSSNQSCRMRLNKDWTETNSPFSDHIQSLRTTLKSKVDLNTPKTGPAMLL</sequence>
<evidence type="ECO:0000256" key="1">
    <source>
        <dbReference type="SAM" id="MobiDB-lite"/>
    </source>
</evidence>
<feature type="compositionally biased region" description="Polar residues" evidence="1">
    <location>
        <begin position="1"/>
        <end position="17"/>
    </location>
</feature>
<organism evidence="2 3">
    <name type="scientific">Penicillium cosmopolitanum</name>
    <dbReference type="NCBI Taxonomy" id="1131564"/>
    <lineage>
        <taxon>Eukaryota</taxon>
        <taxon>Fungi</taxon>
        <taxon>Dikarya</taxon>
        <taxon>Ascomycota</taxon>
        <taxon>Pezizomycotina</taxon>
        <taxon>Eurotiomycetes</taxon>
        <taxon>Eurotiomycetidae</taxon>
        <taxon>Eurotiales</taxon>
        <taxon>Aspergillaceae</taxon>
        <taxon>Penicillium</taxon>
    </lineage>
</organism>
<name>A0A9W9WAW5_9EURO</name>
<protein>
    <submittedName>
        <fullName evidence="2">Uncharacterized protein</fullName>
    </submittedName>
</protein>
<accession>A0A9W9WAW5</accession>
<reference evidence="2" key="1">
    <citation type="submission" date="2022-12" db="EMBL/GenBank/DDBJ databases">
        <authorList>
            <person name="Petersen C."/>
        </authorList>
    </citation>
    <scope>NUCLEOTIDE SEQUENCE</scope>
    <source>
        <strain evidence="2">IBT 29677</strain>
    </source>
</reference>
<dbReference type="Proteomes" id="UP001147747">
    <property type="component" value="Unassembled WGS sequence"/>
</dbReference>
<evidence type="ECO:0000313" key="2">
    <source>
        <dbReference type="EMBL" id="KAJ5414144.1"/>
    </source>
</evidence>
<keyword evidence="3" id="KW-1185">Reference proteome</keyword>
<reference evidence="2" key="2">
    <citation type="journal article" date="2023" name="IMA Fungus">
        <title>Comparative genomic study of the Penicillium genus elucidates a diverse pangenome and 15 lateral gene transfer events.</title>
        <authorList>
            <person name="Petersen C."/>
            <person name="Sorensen T."/>
            <person name="Nielsen M.R."/>
            <person name="Sondergaard T.E."/>
            <person name="Sorensen J.L."/>
            <person name="Fitzpatrick D.A."/>
            <person name="Frisvad J.C."/>
            <person name="Nielsen K.L."/>
        </authorList>
    </citation>
    <scope>NUCLEOTIDE SEQUENCE</scope>
    <source>
        <strain evidence="2">IBT 29677</strain>
    </source>
</reference>
<proteinExistence type="predicted"/>
<dbReference type="RefSeq" id="XP_056493990.1">
    <property type="nucleotide sequence ID" value="XM_056625408.1"/>
</dbReference>
<feature type="region of interest" description="Disordered" evidence="1">
    <location>
        <begin position="1"/>
        <end position="31"/>
    </location>
</feature>
<dbReference type="OrthoDB" id="10261951at2759"/>
<comment type="caution">
    <text evidence="2">The sequence shown here is derived from an EMBL/GenBank/DDBJ whole genome shotgun (WGS) entry which is preliminary data.</text>
</comment>
<evidence type="ECO:0000313" key="3">
    <source>
        <dbReference type="Proteomes" id="UP001147747"/>
    </source>
</evidence>
<dbReference type="GeneID" id="81364388"/>
<gene>
    <name evidence="2" type="ORF">N7509_000771</name>
</gene>
<dbReference type="AlphaFoldDB" id="A0A9W9WAW5"/>
<dbReference type="EMBL" id="JAPZBU010000003">
    <property type="protein sequence ID" value="KAJ5414144.1"/>
    <property type="molecule type" value="Genomic_DNA"/>
</dbReference>